<evidence type="ECO:0000313" key="3">
    <source>
        <dbReference type="Proteomes" id="UP000286681"/>
    </source>
</evidence>
<dbReference type="AlphaFoldDB" id="A0AAJ4S689"/>
<evidence type="ECO:0000256" key="1">
    <source>
        <dbReference type="SAM" id="SignalP"/>
    </source>
</evidence>
<comment type="caution">
    <text evidence="2">The sequence shown here is derived from an EMBL/GenBank/DDBJ whole genome shotgun (WGS) entry which is preliminary data.</text>
</comment>
<evidence type="ECO:0000313" key="2">
    <source>
        <dbReference type="EMBL" id="RSV08160.1"/>
    </source>
</evidence>
<keyword evidence="1" id="KW-0732">Signal</keyword>
<sequence>MGLALAGMLLALGALILVSAAMAQEADRAPATPDLTAPDFTSITTKAAANRLVRAGRLVKIHYFPTELGGPAKDRYNIGYITPEAAEARELLIGTLERDVEDGTIDQMRIVPDYKGTSIVPTRIRFMAWHSERGGEFEVVLEVW</sequence>
<protein>
    <submittedName>
        <fullName evidence="2">Uncharacterized protein</fullName>
    </submittedName>
</protein>
<reference evidence="2 3" key="1">
    <citation type="submission" date="2018-07" db="EMBL/GenBank/DDBJ databases">
        <title>Genomic and Epidemiologic Investigation of an Indolent Hospital Outbreak.</title>
        <authorList>
            <person name="Johnson R.C."/>
            <person name="Deming C."/>
            <person name="Conlan S."/>
            <person name="Zellmer C.J."/>
            <person name="Michelin A.V."/>
            <person name="Lee-Lin S."/>
            <person name="Thomas P.J."/>
            <person name="Park M."/>
            <person name="Weingarten R.A."/>
            <person name="Less J."/>
            <person name="Dekker J.P."/>
            <person name="Frank K.M."/>
            <person name="Musser K.A."/>
            <person name="Mcquiston J.R."/>
            <person name="Henderson D.K."/>
            <person name="Lau A.F."/>
            <person name="Palmore T.N."/>
            <person name="Segre J.A."/>
        </authorList>
    </citation>
    <scope>NUCLEOTIDE SEQUENCE [LARGE SCALE GENOMIC DNA]</scope>
    <source>
        <strain evidence="2 3">SK-NIH.Env10_0317</strain>
    </source>
</reference>
<feature type="chain" id="PRO_5042495325" evidence="1">
    <location>
        <begin position="24"/>
        <end position="144"/>
    </location>
</feature>
<dbReference type="Proteomes" id="UP000286681">
    <property type="component" value="Unassembled WGS sequence"/>
</dbReference>
<name>A0AAJ4S689_9SPHN</name>
<feature type="signal peptide" evidence="1">
    <location>
        <begin position="1"/>
        <end position="23"/>
    </location>
</feature>
<gene>
    <name evidence="2" type="ORF">CA257_01430</name>
</gene>
<organism evidence="2 3">
    <name type="scientific">Sphingomonas koreensis</name>
    <dbReference type="NCBI Taxonomy" id="93064"/>
    <lineage>
        <taxon>Bacteria</taxon>
        <taxon>Pseudomonadati</taxon>
        <taxon>Pseudomonadota</taxon>
        <taxon>Alphaproteobacteria</taxon>
        <taxon>Sphingomonadales</taxon>
        <taxon>Sphingomonadaceae</taxon>
        <taxon>Sphingomonas</taxon>
    </lineage>
</organism>
<dbReference type="EMBL" id="QQWO01000001">
    <property type="protein sequence ID" value="RSV08160.1"/>
    <property type="molecule type" value="Genomic_DNA"/>
</dbReference>
<accession>A0AAJ4S689</accession>
<proteinExistence type="predicted"/>